<dbReference type="OrthoDB" id="10251412at2759"/>
<organism evidence="1 2">
    <name type="scientific">Salix dunnii</name>
    <dbReference type="NCBI Taxonomy" id="1413687"/>
    <lineage>
        <taxon>Eukaryota</taxon>
        <taxon>Viridiplantae</taxon>
        <taxon>Streptophyta</taxon>
        <taxon>Embryophyta</taxon>
        <taxon>Tracheophyta</taxon>
        <taxon>Spermatophyta</taxon>
        <taxon>Magnoliopsida</taxon>
        <taxon>eudicotyledons</taxon>
        <taxon>Gunneridae</taxon>
        <taxon>Pentapetalae</taxon>
        <taxon>rosids</taxon>
        <taxon>fabids</taxon>
        <taxon>Malpighiales</taxon>
        <taxon>Salicaceae</taxon>
        <taxon>Saliceae</taxon>
        <taxon>Salix</taxon>
    </lineage>
</organism>
<dbReference type="AlphaFoldDB" id="A0A835MLL4"/>
<keyword evidence="2" id="KW-1185">Reference proteome</keyword>
<comment type="caution">
    <text evidence="1">The sequence shown here is derived from an EMBL/GenBank/DDBJ whole genome shotgun (WGS) entry which is preliminary data.</text>
</comment>
<dbReference type="EMBL" id="JADGMS010000013">
    <property type="protein sequence ID" value="KAF9670160.1"/>
    <property type="molecule type" value="Genomic_DNA"/>
</dbReference>
<reference evidence="1 2" key="1">
    <citation type="submission" date="2020-10" db="EMBL/GenBank/DDBJ databases">
        <title>Plant Genome Project.</title>
        <authorList>
            <person name="Zhang R.-G."/>
        </authorList>
    </citation>
    <scope>NUCLEOTIDE SEQUENCE [LARGE SCALE GENOMIC DNA]</scope>
    <source>
        <strain evidence="1">FAFU-HL-1</strain>
        <tissue evidence="1">Leaf</tissue>
    </source>
</reference>
<dbReference type="Proteomes" id="UP000657918">
    <property type="component" value="Unassembled WGS sequence"/>
</dbReference>
<sequence>MNMNQVAVAPCGALTRDFYAHLGSIPVPQKVKQKECHADPGEHYCDVYEMPRNPMHPVPSGDECKFITHIGCVIVKARHRSPHIFYGDAFYLSGRCFTKGTSIGKVMNWDQPLERYLGKNEVFWPNDMFLAPSHNSVPPSKPCCLQEESLALNARQLQRESFWFLPATLGFWQTSGVFQAEVRSREQSISSITIMDLLDVSISSFLSSVLSFTEVNSRS</sequence>
<evidence type="ECO:0000313" key="2">
    <source>
        <dbReference type="Proteomes" id="UP000657918"/>
    </source>
</evidence>
<gene>
    <name evidence="1" type="ORF">SADUNF_Sadunf13G0039700</name>
</gene>
<protein>
    <submittedName>
        <fullName evidence="1">Uncharacterized protein</fullName>
    </submittedName>
</protein>
<accession>A0A835MLL4</accession>
<proteinExistence type="predicted"/>
<name>A0A835MLL4_9ROSI</name>
<evidence type="ECO:0000313" key="1">
    <source>
        <dbReference type="EMBL" id="KAF9670160.1"/>
    </source>
</evidence>